<evidence type="ECO:0000256" key="1">
    <source>
        <dbReference type="SAM" id="MobiDB-lite"/>
    </source>
</evidence>
<reference evidence="2" key="1">
    <citation type="submission" date="2018-05" db="EMBL/GenBank/DDBJ databases">
        <authorList>
            <person name="Lanie J.A."/>
            <person name="Ng W.-L."/>
            <person name="Kazmierczak K.M."/>
            <person name="Andrzejewski T.M."/>
            <person name="Davidsen T.M."/>
            <person name="Wayne K.J."/>
            <person name="Tettelin H."/>
            <person name="Glass J.I."/>
            <person name="Rusch D."/>
            <person name="Podicherti R."/>
            <person name="Tsui H.-C.T."/>
            <person name="Winkler M.E."/>
        </authorList>
    </citation>
    <scope>NUCLEOTIDE SEQUENCE</scope>
</reference>
<feature type="non-terminal residue" evidence="2">
    <location>
        <position position="1"/>
    </location>
</feature>
<organism evidence="2">
    <name type="scientific">marine metagenome</name>
    <dbReference type="NCBI Taxonomy" id="408172"/>
    <lineage>
        <taxon>unclassified sequences</taxon>
        <taxon>metagenomes</taxon>
        <taxon>ecological metagenomes</taxon>
    </lineage>
</organism>
<feature type="region of interest" description="Disordered" evidence="1">
    <location>
        <begin position="1"/>
        <end position="28"/>
    </location>
</feature>
<sequence>PQDMLNRSGYVPGHLVQGSTEEQEDEEFDPSEITLVESSDIVVLSRFGDAIVADVHDKNDKNHKIIMEGYSRATGSIKTSYIQLPEATKLIIRHSAAVNEEKRGARSRNIKALFVENSAGERFRFPFKYLQGARAMANHVSHGGTPYDAIGESIIKLSEEVSQCTQFLRHVRSHKLVNEGNENIVETIKEKLKEFKSTVKRLQTSRGYNAYQAQSTAIVEENDKEAVDITDKFMYNTFKTANMDAVLETVARIVKEKDSMTDLTKQYIMRLYEMIKNKEDFKLTLDPNDPEHPDNEDPIKWSGGMGAMAKLSAMLSYLAISSKNDEAFNLLSHLGSELYNLPNQHVILLDKITKYLDKTYKTSSTEKVEVEELAESILIDLRRKVA</sequence>
<evidence type="ECO:0000313" key="2">
    <source>
        <dbReference type="EMBL" id="SVB36604.1"/>
    </source>
</evidence>
<accession>A0A382DF44</accession>
<gene>
    <name evidence="2" type="ORF">METZ01_LOCUS189458</name>
</gene>
<dbReference type="EMBL" id="UINC01038906">
    <property type="protein sequence ID" value="SVB36604.1"/>
    <property type="molecule type" value="Genomic_DNA"/>
</dbReference>
<proteinExistence type="predicted"/>
<name>A0A382DF44_9ZZZZ</name>
<dbReference type="AlphaFoldDB" id="A0A382DF44"/>
<protein>
    <submittedName>
        <fullName evidence="2">Uncharacterized protein</fullName>
    </submittedName>
</protein>